<gene>
    <name evidence="1" type="ORF">G5714_004618</name>
</gene>
<keyword evidence="2" id="KW-1185">Reference proteome</keyword>
<evidence type="ECO:0000313" key="2">
    <source>
        <dbReference type="Proteomes" id="UP000579812"/>
    </source>
</evidence>
<evidence type="ECO:0000313" key="1">
    <source>
        <dbReference type="EMBL" id="KAF4114395.1"/>
    </source>
</evidence>
<protein>
    <submittedName>
        <fullName evidence="1">Uncharacterized protein</fullName>
    </submittedName>
</protein>
<sequence>MYLATLLYESAIAGPAALTTTTAKQFLKSRRDDAGFQDVLDTIEEVVTAAQGLQAVSITMKELKDLANSNRRTTVSLTDVEAAAAKRCFCLYYLQRFV</sequence>
<reference evidence="1 2" key="1">
    <citation type="submission" date="2020-04" db="EMBL/GenBank/DDBJ databases">
        <title>Chromosome-level genome assembly of a cyprinid fish Onychostoma macrolepis by integration of Nanopore Sequencing, Bionano and Hi-C technology.</title>
        <authorList>
            <person name="Wang D."/>
        </authorList>
    </citation>
    <scope>NUCLEOTIDE SEQUENCE [LARGE SCALE GENOMIC DNA]</scope>
    <source>
        <strain evidence="1">SWU-2019</strain>
        <tissue evidence="1">Muscle</tissue>
    </source>
</reference>
<proteinExistence type="predicted"/>
<dbReference type="EMBL" id="JAAMOB010000004">
    <property type="protein sequence ID" value="KAF4114395.1"/>
    <property type="molecule type" value="Genomic_DNA"/>
</dbReference>
<organism evidence="1 2">
    <name type="scientific">Onychostoma macrolepis</name>
    <dbReference type="NCBI Taxonomy" id="369639"/>
    <lineage>
        <taxon>Eukaryota</taxon>
        <taxon>Metazoa</taxon>
        <taxon>Chordata</taxon>
        <taxon>Craniata</taxon>
        <taxon>Vertebrata</taxon>
        <taxon>Euteleostomi</taxon>
        <taxon>Actinopterygii</taxon>
        <taxon>Neopterygii</taxon>
        <taxon>Teleostei</taxon>
        <taxon>Ostariophysi</taxon>
        <taxon>Cypriniformes</taxon>
        <taxon>Cyprinidae</taxon>
        <taxon>Acrossocheilinae</taxon>
        <taxon>Onychostoma</taxon>
    </lineage>
</organism>
<name>A0A7J6D5P7_9TELE</name>
<comment type="caution">
    <text evidence="1">The sequence shown here is derived from an EMBL/GenBank/DDBJ whole genome shotgun (WGS) entry which is preliminary data.</text>
</comment>
<dbReference type="AlphaFoldDB" id="A0A7J6D5P7"/>
<dbReference type="Proteomes" id="UP000579812">
    <property type="component" value="Unassembled WGS sequence"/>
</dbReference>
<accession>A0A7J6D5P7</accession>